<organism evidence="4 5">
    <name type="scientific">Halapricum salinum</name>
    <dbReference type="NCBI Taxonomy" id="1457250"/>
    <lineage>
        <taxon>Archaea</taxon>
        <taxon>Methanobacteriati</taxon>
        <taxon>Methanobacteriota</taxon>
        <taxon>Stenosarchaea group</taxon>
        <taxon>Halobacteria</taxon>
        <taxon>Halobacteriales</taxon>
        <taxon>Haloarculaceae</taxon>
        <taxon>Halapricum</taxon>
    </lineage>
</organism>
<dbReference type="Proteomes" id="UP000296706">
    <property type="component" value="Chromosome"/>
</dbReference>
<dbReference type="STRING" id="1457250.GCA_000755225_00822"/>
<evidence type="ECO:0000256" key="1">
    <source>
        <dbReference type="ARBA" id="ARBA00023224"/>
    </source>
</evidence>
<dbReference type="PROSITE" id="PS50885">
    <property type="entry name" value="HAMP"/>
    <property type="match status" value="1"/>
</dbReference>
<keyword evidence="5" id="KW-1185">Reference proteome</keyword>
<evidence type="ECO:0000313" key="4">
    <source>
        <dbReference type="EMBL" id="QCC51620.1"/>
    </source>
</evidence>
<accession>A0A4D6HCT5</accession>
<dbReference type="OrthoDB" id="384342at2157"/>
<dbReference type="EMBL" id="CP031310">
    <property type="protein sequence ID" value="QCC51620.1"/>
    <property type="molecule type" value="Genomic_DNA"/>
</dbReference>
<keyword evidence="2" id="KW-0812">Transmembrane</keyword>
<dbReference type="AlphaFoldDB" id="A0A4D6HCT5"/>
<dbReference type="InterPro" id="IPR003660">
    <property type="entry name" value="HAMP_dom"/>
</dbReference>
<dbReference type="GO" id="GO:0007165">
    <property type="term" value="P:signal transduction"/>
    <property type="evidence" value="ECO:0007669"/>
    <property type="project" value="UniProtKB-KW"/>
</dbReference>
<gene>
    <name evidence="4" type="ORF">DV733_10380</name>
</gene>
<dbReference type="GeneID" id="39848273"/>
<keyword evidence="1" id="KW-0807">Transducer</keyword>
<reference evidence="4 5" key="1">
    <citation type="journal article" date="2019" name="Nat. Commun.">
        <title>A new type of DNA phosphorothioation-based antiviral system in archaea.</title>
        <authorList>
            <person name="Xiong L."/>
            <person name="Liu S."/>
            <person name="Chen S."/>
            <person name="Xiao Y."/>
            <person name="Zhu B."/>
            <person name="Gao Y."/>
            <person name="Zhang Y."/>
            <person name="Chen B."/>
            <person name="Luo J."/>
            <person name="Deng Z."/>
            <person name="Chen X."/>
            <person name="Wang L."/>
            <person name="Chen S."/>
        </authorList>
    </citation>
    <scope>NUCLEOTIDE SEQUENCE [LARGE SCALE GENOMIC DNA]</scope>
    <source>
        <strain evidence="4 5">CBA1105</strain>
    </source>
</reference>
<sequence>MTFLRRYLGVRHRILVWTLVLVGGGTLVIQRVDVQGAVRDVAPDLATYAGLPTQAAILVVVWLFGVVLFRRGERLSWKRLRTKSPFSAQREDRRRPPLQNEYKRKTVTAEVIGRGFVRQQGVRVETLLDGLSKPLALELQYVGSGGREEGIRTGNDALDDQFVLTVEAGSNLREVFDPEVQSALMDISIPGTLRVTNERVVYDVPFTRVRPEELGAVARAVATMAARLERLARKGHR</sequence>
<dbReference type="GO" id="GO:0016020">
    <property type="term" value="C:membrane"/>
    <property type="evidence" value="ECO:0007669"/>
    <property type="project" value="InterPro"/>
</dbReference>
<proteinExistence type="predicted"/>
<feature type="domain" description="HAMP" evidence="3">
    <location>
        <begin position="202"/>
        <end position="233"/>
    </location>
</feature>
<evidence type="ECO:0000259" key="3">
    <source>
        <dbReference type="PROSITE" id="PS50885"/>
    </source>
</evidence>
<dbReference type="RefSeq" id="WP_049994766.1">
    <property type="nucleotide sequence ID" value="NZ_CP031310.1"/>
</dbReference>
<evidence type="ECO:0000313" key="5">
    <source>
        <dbReference type="Proteomes" id="UP000296706"/>
    </source>
</evidence>
<feature type="transmembrane region" description="Helical" evidence="2">
    <location>
        <begin position="12"/>
        <end position="29"/>
    </location>
</feature>
<feature type="transmembrane region" description="Helical" evidence="2">
    <location>
        <begin position="49"/>
        <end position="69"/>
    </location>
</feature>
<keyword evidence="2" id="KW-1133">Transmembrane helix</keyword>
<keyword evidence="2" id="KW-0472">Membrane</keyword>
<dbReference type="KEGG" id="hsn:DV733_10380"/>
<name>A0A4D6HCT5_9EURY</name>
<evidence type="ECO:0000256" key="2">
    <source>
        <dbReference type="SAM" id="Phobius"/>
    </source>
</evidence>
<protein>
    <recommendedName>
        <fullName evidence="3">HAMP domain-containing protein</fullName>
    </recommendedName>
</protein>